<organism evidence="3 4">
    <name type="scientific">Candidatus Roizmanbacteria bacterium RIFCSPHIGHO2_02_FULL_37_24</name>
    <dbReference type="NCBI Taxonomy" id="1802037"/>
    <lineage>
        <taxon>Bacteria</taxon>
        <taxon>Candidatus Roizmaniibacteriota</taxon>
    </lineage>
</organism>
<dbReference type="InterPro" id="IPR041682">
    <property type="entry name" value="AAA_14"/>
</dbReference>
<evidence type="ECO:0000313" key="4">
    <source>
        <dbReference type="Proteomes" id="UP000177159"/>
    </source>
</evidence>
<dbReference type="Gene3D" id="1.10.10.10">
    <property type="entry name" value="Winged helix-like DNA-binding domain superfamily/Winged helix DNA-binding domain"/>
    <property type="match status" value="1"/>
</dbReference>
<name>A0A1F7GUN7_9BACT</name>
<dbReference type="Pfam" id="PF13635">
    <property type="entry name" value="DUF4143"/>
    <property type="match status" value="1"/>
</dbReference>
<proteinExistence type="predicted"/>
<dbReference type="InterPro" id="IPR036388">
    <property type="entry name" value="WH-like_DNA-bd_sf"/>
</dbReference>
<dbReference type="PANTHER" id="PTHR43566">
    <property type="entry name" value="CONSERVED PROTEIN"/>
    <property type="match status" value="1"/>
</dbReference>
<accession>A0A1F7GUN7</accession>
<dbReference type="PANTHER" id="PTHR43566:SF1">
    <property type="entry name" value="AAA+ ATPASE DOMAIN-CONTAINING PROTEIN"/>
    <property type="match status" value="1"/>
</dbReference>
<protein>
    <recommendedName>
        <fullName evidence="5">DUF4143 domain-containing protein</fullName>
    </recommendedName>
</protein>
<feature type="domain" description="AAA" evidence="1">
    <location>
        <begin position="4"/>
        <end position="41"/>
    </location>
</feature>
<feature type="domain" description="DUF4143" evidence="2">
    <location>
        <begin position="89"/>
        <end position="244"/>
    </location>
</feature>
<dbReference type="InterPro" id="IPR025420">
    <property type="entry name" value="DUF4143"/>
</dbReference>
<reference evidence="3 4" key="1">
    <citation type="journal article" date="2016" name="Nat. Commun.">
        <title>Thousands of microbial genomes shed light on interconnected biogeochemical processes in an aquifer system.</title>
        <authorList>
            <person name="Anantharaman K."/>
            <person name="Brown C.T."/>
            <person name="Hug L.A."/>
            <person name="Sharon I."/>
            <person name="Castelle C.J."/>
            <person name="Probst A.J."/>
            <person name="Thomas B.C."/>
            <person name="Singh A."/>
            <person name="Wilkins M.J."/>
            <person name="Karaoz U."/>
            <person name="Brodie E.L."/>
            <person name="Williams K.H."/>
            <person name="Hubbard S.S."/>
            <person name="Banfield J.F."/>
        </authorList>
    </citation>
    <scope>NUCLEOTIDE SEQUENCE [LARGE SCALE GENOMIC DNA]</scope>
</reference>
<dbReference type="Pfam" id="PF13173">
    <property type="entry name" value="AAA_14"/>
    <property type="match status" value="1"/>
</dbReference>
<dbReference type="AlphaFoldDB" id="A0A1F7GUN7"/>
<sequence>MPGIRVIATGSASFDLSNKVGEPLVGRQRQINLFPISVAEIVSHFGGAYPQEHLEHFMIFGSYPEVLTADSVGEKREILTLLRDGYLYRDILETENLRNSKKILDLLRLIAFQIGKEVSLQELGQRLGMSRATVERYLDLLEKTFVLINLRGFSRNLRSEISKTSRYYFYDIGIRNAVIDNFNPLNTRDDVGSLWENFIFMERLKKRSYQKIYANMYFWRTWQQQEIDLVEERDGKIFGYEIKFSDKKIKTPTQWTKAYPQAAFETIHKSNYLDFII</sequence>
<dbReference type="EMBL" id="MFZM01000035">
    <property type="protein sequence ID" value="OGK22740.1"/>
    <property type="molecule type" value="Genomic_DNA"/>
</dbReference>
<evidence type="ECO:0000259" key="1">
    <source>
        <dbReference type="Pfam" id="PF13173"/>
    </source>
</evidence>
<evidence type="ECO:0000313" key="3">
    <source>
        <dbReference type="EMBL" id="OGK22740.1"/>
    </source>
</evidence>
<evidence type="ECO:0000259" key="2">
    <source>
        <dbReference type="Pfam" id="PF13635"/>
    </source>
</evidence>
<comment type="caution">
    <text evidence="3">The sequence shown here is derived from an EMBL/GenBank/DDBJ whole genome shotgun (WGS) entry which is preliminary data.</text>
</comment>
<gene>
    <name evidence="3" type="ORF">A3C24_04095</name>
</gene>
<evidence type="ECO:0008006" key="5">
    <source>
        <dbReference type="Google" id="ProtNLM"/>
    </source>
</evidence>
<dbReference type="Proteomes" id="UP000177159">
    <property type="component" value="Unassembled WGS sequence"/>
</dbReference>